<organism evidence="1 2">
    <name type="scientific">Sphingomonas molluscorum</name>
    <dbReference type="NCBI Taxonomy" id="418184"/>
    <lineage>
        <taxon>Bacteria</taxon>
        <taxon>Pseudomonadati</taxon>
        <taxon>Pseudomonadota</taxon>
        <taxon>Alphaproteobacteria</taxon>
        <taxon>Sphingomonadales</taxon>
        <taxon>Sphingomonadaceae</taxon>
        <taxon>Sphingomonas</taxon>
    </lineage>
</organism>
<protein>
    <submittedName>
        <fullName evidence="1">Uncharacterized protein</fullName>
    </submittedName>
</protein>
<dbReference type="EMBL" id="JBBGZA010000001">
    <property type="protein sequence ID" value="MEJ5094213.1"/>
    <property type="molecule type" value="Genomic_DNA"/>
</dbReference>
<reference evidence="1 2" key="1">
    <citation type="submission" date="2023-12" db="EMBL/GenBank/DDBJ databases">
        <title>Gut-associated functions are favored during microbiome assembly across C. elegans life.</title>
        <authorList>
            <person name="Zimmermann J."/>
        </authorList>
    </citation>
    <scope>NUCLEOTIDE SEQUENCE [LARGE SCALE GENOMIC DNA]</scope>
    <source>
        <strain evidence="1 2">JUb134</strain>
    </source>
</reference>
<accession>A0ABU8Q3A0</accession>
<dbReference type="Proteomes" id="UP001380365">
    <property type="component" value="Unassembled WGS sequence"/>
</dbReference>
<dbReference type="RefSeq" id="WP_132884357.1">
    <property type="nucleotide sequence ID" value="NZ_JBBGZA010000001.1"/>
</dbReference>
<evidence type="ECO:0000313" key="2">
    <source>
        <dbReference type="Proteomes" id="UP001380365"/>
    </source>
</evidence>
<name>A0ABU8Q3A0_9SPHN</name>
<proteinExistence type="predicted"/>
<keyword evidence="2" id="KW-1185">Reference proteome</keyword>
<sequence length="103" mass="10589">MLTLALLTLAAVQDAPPPPSVNLVVPAGPCKPTIDGVAVTLDGLRATTARWAATKQEVRFEPDAKAADSCMQDVLKILAAAGAGERFPIAFVDNEAFTGVEGG</sequence>
<evidence type="ECO:0000313" key="1">
    <source>
        <dbReference type="EMBL" id="MEJ5094213.1"/>
    </source>
</evidence>
<comment type="caution">
    <text evidence="1">The sequence shown here is derived from an EMBL/GenBank/DDBJ whole genome shotgun (WGS) entry which is preliminary data.</text>
</comment>
<gene>
    <name evidence="1" type="ORF">WH159_06645</name>
</gene>